<comment type="caution">
    <text evidence="1">The sequence shown here is derived from an EMBL/GenBank/DDBJ whole genome shotgun (WGS) entry which is preliminary data.</text>
</comment>
<dbReference type="Proteomes" id="UP001479290">
    <property type="component" value="Unassembled WGS sequence"/>
</dbReference>
<dbReference type="AlphaFoldDB" id="A0AAW2B5P3"/>
<evidence type="ECO:0000313" key="2">
    <source>
        <dbReference type="Proteomes" id="UP001479290"/>
    </source>
</evidence>
<evidence type="ECO:0000313" key="1">
    <source>
        <dbReference type="EMBL" id="KAK9979710.1"/>
    </source>
</evidence>
<name>A0AAW2B5P3_CULAL</name>
<feature type="non-terminal residue" evidence="1">
    <location>
        <position position="72"/>
    </location>
</feature>
<gene>
    <name evidence="1" type="ORF">ABG768_013124</name>
</gene>
<sequence length="72" mass="8292">MSHIQQTSRNEKPSTLCLFMGEIRKTWPIYQRCGWGHEDTERGSVWCKGEEGLLERPDALTEVVLWDRGDAG</sequence>
<keyword evidence="2" id="KW-1185">Reference proteome</keyword>
<protein>
    <submittedName>
        <fullName evidence="1">Uncharacterized protein</fullName>
    </submittedName>
</protein>
<proteinExistence type="predicted"/>
<reference evidence="1 2" key="1">
    <citation type="submission" date="2024-05" db="EMBL/GenBank/DDBJ databases">
        <title>A high-quality chromosomal-level genome assembly of Topmouth culter (Culter alburnus).</title>
        <authorList>
            <person name="Zhao H."/>
        </authorList>
    </citation>
    <scope>NUCLEOTIDE SEQUENCE [LARGE SCALE GENOMIC DNA]</scope>
    <source>
        <strain evidence="1">CATC2023</strain>
        <tissue evidence="1">Muscle</tissue>
    </source>
</reference>
<dbReference type="EMBL" id="JAWDJR010000002">
    <property type="protein sequence ID" value="KAK9979710.1"/>
    <property type="molecule type" value="Genomic_DNA"/>
</dbReference>
<organism evidence="1 2">
    <name type="scientific">Culter alburnus</name>
    <name type="common">Topmouth culter</name>
    <dbReference type="NCBI Taxonomy" id="194366"/>
    <lineage>
        <taxon>Eukaryota</taxon>
        <taxon>Metazoa</taxon>
        <taxon>Chordata</taxon>
        <taxon>Craniata</taxon>
        <taxon>Vertebrata</taxon>
        <taxon>Euteleostomi</taxon>
        <taxon>Actinopterygii</taxon>
        <taxon>Neopterygii</taxon>
        <taxon>Teleostei</taxon>
        <taxon>Ostariophysi</taxon>
        <taxon>Cypriniformes</taxon>
        <taxon>Xenocyprididae</taxon>
        <taxon>Xenocypridinae</taxon>
        <taxon>Culter</taxon>
    </lineage>
</organism>
<accession>A0AAW2B5P3</accession>